<organism evidence="3 4">
    <name type="scientific">Thraustotheca clavata</name>
    <dbReference type="NCBI Taxonomy" id="74557"/>
    <lineage>
        <taxon>Eukaryota</taxon>
        <taxon>Sar</taxon>
        <taxon>Stramenopiles</taxon>
        <taxon>Oomycota</taxon>
        <taxon>Saprolegniomycetes</taxon>
        <taxon>Saprolegniales</taxon>
        <taxon>Achlyaceae</taxon>
        <taxon>Thraustotheca</taxon>
    </lineage>
</organism>
<dbReference type="Gene3D" id="3.40.50.1820">
    <property type="entry name" value="alpha/beta hydrolase"/>
    <property type="match status" value="1"/>
</dbReference>
<evidence type="ECO:0000256" key="1">
    <source>
        <dbReference type="SAM" id="MobiDB-lite"/>
    </source>
</evidence>
<comment type="caution">
    <text evidence="3">The sequence shown here is derived from an EMBL/GenBank/DDBJ whole genome shotgun (WGS) entry which is preliminary data.</text>
</comment>
<evidence type="ECO:0000313" key="3">
    <source>
        <dbReference type="EMBL" id="OQS05932.1"/>
    </source>
</evidence>
<proteinExistence type="predicted"/>
<feature type="transmembrane region" description="Helical" evidence="2">
    <location>
        <begin position="72"/>
        <end position="93"/>
    </location>
</feature>
<reference evidence="3 4" key="1">
    <citation type="journal article" date="2014" name="Genome Biol. Evol.">
        <title>The secreted proteins of Achlya hypogyna and Thraustotheca clavata identify the ancestral oomycete secretome and reveal gene acquisitions by horizontal gene transfer.</title>
        <authorList>
            <person name="Misner I."/>
            <person name="Blouin N."/>
            <person name="Leonard G."/>
            <person name="Richards T.A."/>
            <person name="Lane C.E."/>
        </authorList>
    </citation>
    <scope>NUCLEOTIDE SEQUENCE [LARGE SCALE GENOMIC DNA]</scope>
    <source>
        <strain evidence="3 4">ATCC 34112</strain>
    </source>
</reference>
<sequence length="747" mass="83734">MTRLIMTQADLKHSSPEEQPQPEIEACASFSDSESSDDMDMDRVSVVIKASCLAEQMWEPFRTLVINPLTTMIYFALINSVFILIWMFLAWMAELLTRPGLFLLVIGLFVVIARSAALILSYPGHLRIVTRDCERNFAKMLKKWMLLTATTTDNLIQILLSPEPFNKEKTQHFVDTFETYQSCIKNIVVVLVKALEIVDTEETLCPNGKHILSHLRVYMEYHEKLAPSFTKLATSSDMEAERKELDLDSTLVEFGVCIEDLRDVVEYFGEPAGTPKRSGIWGMICELILSRFSPLKIVACLSLMRADLIVRHNGRQVWVHGLDKNEIDCMFIPGTGLSPTNTERTIILCNPNCGLYEFHHFQSDWIQFYTKLGINVFLFNYRGYGRTKGYPSPEANNRDGMAIVSFLYKDCGIKRIAIHGESIGGMVATYVAKNAEGIELLIADRTFANLPAVAQRLVASWAGSALSCVTRWQTDNVSNYLEASCNKLVCCDPCDEIVADSSSLKAGIALRLELGDTLVKTPKAPQKSKIQKSACASLQYEAIVMTTDIVHGKPLNEAIMAQFTESLLRLADRAQRAMDGDVQCADMTAIDMDDFSRGKCLIDIWSAVASLDGHCGQTLFHAIGGGLEGIRAWTSSFIVWGPSTRIASIQSSAISRQDFIKPLSLEHVRILLHEMLKENDWLHDDKDIAYILEILEYLYDAMHRQNDKNIGSLLPLSCGHNANFSDHEKAALVAYLISFQWVNINNT</sequence>
<keyword evidence="2" id="KW-0812">Transmembrane</keyword>
<dbReference type="GO" id="GO:0016020">
    <property type="term" value="C:membrane"/>
    <property type="evidence" value="ECO:0007669"/>
    <property type="project" value="TreeGrafter"/>
</dbReference>
<evidence type="ECO:0000256" key="2">
    <source>
        <dbReference type="SAM" id="Phobius"/>
    </source>
</evidence>
<dbReference type="Pfam" id="PF05677">
    <property type="entry name" value="DUF818"/>
    <property type="match status" value="1"/>
</dbReference>
<gene>
    <name evidence="3" type="ORF">THRCLA_02003</name>
</gene>
<dbReference type="GO" id="GO:0008474">
    <property type="term" value="F:palmitoyl-(protein) hydrolase activity"/>
    <property type="evidence" value="ECO:0007669"/>
    <property type="project" value="TreeGrafter"/>
</dbReference>
<accession>A0A1W0A6L9</accession>
<evidence type="ECO:0008006" key="5">
    <source>
        <dbReference type="Google" id="ProtNLM"/>
    </source>
</evidence>
<dbReference type="AlphaFoldDB" id="A0A1W0A6L9"/>
<keyword evidence="2" id="KW-0472">Membrane</keyword>
<protein>
    <recommendedName>
        <fullName evidence="5">AB hydrolase-1 domain-containing protein</fullName>
    </recommendedName>
</protein>
<feature type="region of interest" description="Disordered" evidence="1">
    <location>
        <begin position="1"/>
        <end position="23"/>
    </location>
</feature>
<keyword evidence="4" id="KW-1185">Reference proteome</keyword>
<dbReference type="InterPro" id="IPR008536">
    <property type="entry name" value="DUF818"/>
</dbReference>
<feature type="transmembrane region" description="Helical" evidence="2">
    <location>
        <begin position="99"/>
        <end position="123"/>
    </location>
</feature>
<dbReference type="EMBL" id="JNBS01000403">
    <property type="protein sequence ID" value="OQS05932.1"/>
    <property type="molecule type" value="Genomic_DNA"/>
</dbReference>
<evidence type="ECO:0000313" key="4">
    <source>
        <dbReference type="Proteomes" id="UP000243217"/>
    </source>
</evidence>
<dbReference type="OrthoDB" id="10249433at2759"/>
<keyword evidence="2" id="KW-1133">Transmembrane helix</keyword>
<dbReference type="InterPro" id="IPR029058">
    <property type="entry name" value="AB_hydrolase_fold"/>
</dbReference>
<dbReference type="SUPFAM" id="SSF53474">
    <property type="entry name" value="alpha/beta-Hydrolases"/>
    <property type="match status" value="1"/>
</dbReference>
<name>A0A1W0A6L9_9STRA</name>
<dbReference type="PANTHER" id="PTHR12277">
    <property type="entry name" value="ALPHA/BETA HYDROLASE DOMAIN-CONTAINING PROTEIN"/>
    <property type="match status" value="1"/>
</dbReference>
<dbReference type="PANTHER" id="PTHR12277:SF81">
    <property type="entry name" value="PROTEIN ABHD13"/>
    <property type="match status" value="1"/>
</dbReference>
<dbReference type="Proteomes" id="UP000243217">
    <property type="component" value="Unassembled WGS sequence"/>
</dbReference>